<accession>I4C6G3</accession>
<feature type="signal peptide" evidence="1">
    <location>
        <begin position="1"/>
        <end position="21"/>
    </location>
</feature>
<keyword evidence="1" id="KW-0732">Signal</keyword>
<dbReference type="RefSeq" id="WP_014810296.1">
    <property type="nucleotide sequence ID" value="NC_018025.1"/>
</dbReference>
<evidence type="ECO:0000256" key="1">
    <source>
        <dbReference type="SAM" id="SignalP"/>
    </source>
</evidence>
<dbReference type="Proteomes" id="UP000006055">
    <property type="component" value="Chromosome"/>
</dbReference>
<proteinExistence type="predicted"/>
<dbReference type="EMBL" id="CP003360">
    <property type="protein sequence ID" value="AFM25154.1"/>
    <property type="molecule type" value="Genomic_DNA"/>
</dbReference>
<dbReference type="AlphaFoldDB" id="I4C6G3"/>
<evidence type="ECO:0000313" key="3">
    <source>
        <dbReference type="Proteomes" id="UP000006055"/>
    </source>
</evidence>
<name>I4C6G3_DESTA</name>
<gene>
    <name evidence="2" type="ordered locus">Desti_2473</name>
</gene>
<dbReference type="KEGG" id="dti:Desti_2473"/>
<keyword evidence="3" id="KW-1185">Reference proteome</keyword>
<dbReference type="HOGENOM" id="CLU_2422171_0_0_7"/>
<evidence type="ECO:0000313" key="2">
    <source>
        <dbReference type="EMBL" id="AFM25154.1"/>
    </source>
</evidence>
<sequence>MRSLCLALVCVFVAFSSNCQAEDLLVKSCPELIRMAENFQHDLRAIDAVYGSAVEAGNMDRIKNYKLRRGAVRKELDSVMRAIDVRGCVKK</sequence>
<feature type="chain" id="PRO_5003687187" evidence="1">
    <location>
        <begin position="22"/>
        <end position="91"/>
    </location>
</feature>
<organism evidence="2 3">
    <name type="scientific">Desulfomonile tiedjei (strain ATCC 49306 / DSM 6799 / DCB-1)</name>
    <dbReference type="NCBI Taxonomy" id="706587"/>
    <lineage>
        <taxon>Bacteria</taxon>
        <taxon>Pseudomonadati</taxon>
        <taxon>Thermodesulfobacteriota</taxon>
        <taxon>Desulfomonilia</taxon>
        <taxon>Desulfomonilales</taxon>
        <taxon>Desulfomonilaceae</taxon>
        <taxon>Desulfomonile</taxon>
    </lineage>
</organism>
<reference evidence="3" key="1">
    <citation type="submission" date="2012-06" db="EMBL/GenBank/DDBJ databases">
        <title>Complete sequence of chromosome of Desulfomonile tiedjei DSM 6799.</title>
        <authorList>
            <person name="Lucas S."/>
            <person name="Copeland A."/>
            <person name="Lapidus A."/>
            <person name="Glavina del Rio T."/>
            <person name="Dalin E."/>
            <person name="Tice H."/>
            <person name="Bruce D."/>
            <person name="Goodwin L."/>
            <person name="Pitluck S."/>
            <person name="Peters L."/>
            <person name="Ovchinnikova G."/>
            <person name="Zeytun A."/>
            <person name="Lu M."/>
            <person name="Kyrpides N."/>
            <person name="Mavromatis K."/>
            <person name="Ivanova N."/>
            <person name="Brettin T."/>
            <person name="Detter J.C."/>
            <person name="Han C."/>
            <person name="Larimer F."/>
            <person name="Land M."/>
            <person name="Hauser L."/>
            <person name="Markowitz V."/>
            <person name="Cheng J.-F."/>
            <person name="Hugenholtz P."/>
            <person name="Woyke T."/>
            <person name="Wu D."/>
            <person name="Spring S."/>
            <person name="Schroeder M."/>
            <person name="Brambilla E."/>
            <person name="Klenk H.-P."/>
            <person name="Eisen J.A."/>
        </authorList>
    </citation>
    <scope>NUCLEOTIDE SEQUENCE [LARGE SCALE GENOMIC DNA]</scope>
    <source>
        <strain evidence="3">ATCC 49306 / DSM 6799 / DCB-1</strain>
    </source>
</reference>
<protein>
    <submittedName>
        <fullName evidence="2">Uncharacterized protein</fullName>
    </submittedName>
</protein>